<reference evidence="1 2" key="1">
    <citation type="submission" date="2020-07" db="EMBL/GenBank/DDBJ databases">
        <title>The complete genome of Paracoccus pantotrophus ACCC 10489.</title>
        <authorList>
            <person name="Si Y."/>
        </authorList>
    </citation>
    <scope>NUCLEOTIDE SEQUENCE [LARGE SCALE GENOMIC DNA]</scope>
    <source>
        <strain evidence="1 2">ACCC10489</strain>
    </source>
</reference>
<sequence length="65" mass="7436">MTKRVALTDALTGATEIFAQPPWHLEGIRHFQNGDLVKLVHDDGTTRLIPIRSCTSGLFERFRDW</sequence>
<organism evidence="1 2">
    <name type="scientific">Paracoccus pantotrophus</name>
    <name type="common">Thiosphaera pantotropha</name>
    <dbReference type="NCBI Taxonomy" id="82367"/>
    <lineage>
        <taxon>Bacteria</taxon>
        <taxon>Pseudomonadati</taxon>
        <taxon>Pseudomonadota</taxon>
        <taxon>Alphaproteobacteria</taxon>
        <taxon>Rhodobacterales</taxon>
        <taxon>Paracoccaceae</taxon>
        <taxon>Paracoccus</taxon>
    </lineage>
</organism>
<dbReference type="EMBL" id="CP058690">
    <property type="protein sequence ID" value="QLH15241.1"/>
    <property type="molecule type" value="Genomic_DNA"/>
</dbReference>
<evidence type="ECO:0000313" key="1">
    <source>
        <dbReference type="EMBL" id="QLH15241.1"/>
    </source>
</evidence>
<name>A0A1K2DQ55_PARPN</name>
<dbReference type="Proteomes" id="UP000509322">
    <property type="component" value="Chromosome 2"/>
</dbReference>
<dbReference type="AlphaFoldDB" id="A0A1K2DQ55"/>
<evidence type="ECO:0000313" key="2">
    <source>
        <dbReference type="Proteomes" id="UP000509322"/>
    </source>
</evidence>
<gene>
    <name evidence="1" type="ORF">HYQ43_13545</name>
</gene>
<accession>A0A1K2DQ55</accession>
<dbReference type="STRING" id="82367.SAMN04244567_03996"/>
<proteinExistence type="predicted"/>
<dbReference type="RefSeq" id="WP_010400443.1">
    <property type="nucleotide sequence ID" value="NZ_CP038206.1"/>
</dbReference>
<protein>
    <submittedName>
        <fullName evidence="1">Uncharacterized protein</fullName>
    </submittedName>
</protein>